<dbReference type="PANTHER" id="PTHR43245">
    <property type="entry name" value="BIFUNCTIONAL POLYMYXIN RESISTANCE PROTEIN ARNA"/>
    <property type="match status" value="1"/>
</dbReference>
<dbReference type="PANTHER" id="PTHR43245:SF55">
    <property type="entry name" value="NAD(P)-BINDING DOMAIN-CONTAINING PROTEIN"/>
    <property type="match status" value="1"/>
</dbReference>
<comment type="caution">
    <text evidence="2">The sequence shown here is derived from an EMBL/GenBank/DDBJ whole genome shotgun (WGS) entry which is preliminary data.</text>
</comment>
<dbReference type="SUPFAM" id="SSF51735">
    <property type="entry name" value="NAD(P)-binding Rossmann-fold domains"/>
    <property type="match status" value="1"/>
</dbReference>
<protein>
    <submittedName>
        <fullName evidence="2">NAD(P)-dependent oxidoreductase</fullName>
    </submittedName>
</protein>
<dbReference type="Proteomes" id="UP000885703">
    <property type="component" value="Unassembled WGS sequence"/>
</dbReference>
<dbReference type="InterPro" id="IPR001509">
    <property type="entry name" value="Epimerase_deHydtase"/>
</dbReference>
<dbReference type="InterPro" id="IPR036291">
    <property type="entry name" value="NAD(P)-bd_dom_sf"/>
</dbReference>
<name>A0A7V1BSZ5_9GAMM</name>
<reference evidence="2" key="1">
    <citation type="journal article" date="2020" name="mSystems">
        <title>Genome- and Community-Level Interaction Insights into Carbon Utilization and Element Cycling Functions of Hydrothermarchaeota in Hydrothermal Sediment.</title>
        <authorList>
            <person name="Zhou Z."/>
            <person name="Liu Y."/>
            <person name="Xu W."/>
            <person name="Pan J."/>
            <person name="Luo Z.H."/>
            <person name="Li M."/>
        </authorList>
    </citation>
    <scope>NUCLEOTIDE SEQUENCE [LARGE SCALE GENOMIC DNA]</scope>
    <source>
        <strain evidence="2">HyVt-324</strain>
    </source>
</reference>
<organism evidence="2">
    <name type="scientific">Halopseudomonas xinjiangensis</name>
    <dbReference type="NCBI Taxonomy" id="487184"/>
    <lineage>
        <taxon>Bacteria</taxon>
        <taxon>Pseudomonadati</taxon>
        <taxon>Pseudomonadota</taxon>
        <taxon>Gammaproteobacteria</taxon>
        <taxon>Pseudomonadales</taxon>
        <taxon>Pseudomonadaceae</taxon>
        <taxon>Halopseudomonas</taxon>
    </lineage>
</organism>
<evidence type="ECO:0000313" key="2">
    <source>
        <dbReference type="EMBL" id="HDZ58030.1"/>
    </source>
</evidence>
<dbReference type="EMBL" id="DRFO01000039">
    <property type="protein sequence ID" value="HDZ58030.1"/>
    <property type="molecule type" value="Genomic_DNA"/>
</dbReference>
<dbReference type="Gene3D" id="3.40.50.720">
    <property type="entry name" value="NAD(P)-binding Rossmann-like Domain"/>
    <property type="match status" value="1"/>
</dbReference>
<accession>A0A7V1BSZ5</accession>
<proteinExistence type="predicted"/>
<evidence type="ECO:0000259" key="1">
    <source>
        <dbReference type="Pfam" id="PF01370"/>
    </source>
</evidence>
<gene>
    <name evidence="2" type="ORF">ENH64_16360</name>
</gene>
<dbReference type="AlphaFoldDB" id="A0A7V1BSZ5"/>
<sequence>MSRASEQPLSERTIMRVMIFGGTGFIGKAIADKLYSVGYQVDILSRTRESNTQLQLRYVAGDLIEGSYPALNGYDVIVNCAGEIRAEDFMRPLHVVAVEKALDTLSARCGVHWVQISSVGVYGPRVEGIIDEGDEFKPVGSYEETKAEGEILVRERCLEKGIPFTVLRPSNVFGEGMPNRSLAQLLGMIRKGIFFYIGNPNAYTMNYVYVEDVVQMVMLAITNPNARNQDFIISDCVSQRDFVQIAREELGGRGTLQAPGSLVQAISRFGTFIPGFPLTNARISALTLSSTYSTTKAEHLLGYSANVGIVAGLRRYCRHLKANA</sequence>
<dbReference type="InterPro" id="IPR050177">
    <property type="entry name" value="Lipid_A_modif_metabolic_enz"/>
</dbReference>
<feature type="domain" description="NAD-dependent epimerase/dehydratase" evidence="1">
    <location>
        <begin position="17"/>
        <end position="230"/>
    </location>
</feature>
<dbReference type="Pfam" id="PF01370">
    <property type="entry name" value="Epimerase"/>
    <property type="match status" value="1"/>
</dbReference>